<proteinExistence type="predicted"/>
<dbReference type="InParanoid" id="A0A067MA77"/>
<reference evidence="3" key="1">
    <citation type="journal article" date="2014" name="Proc. Natl. Acad. Sci. U.S.A.">
        <title>Extensive sampling of basidiomycete genomes demonstrates inadequacy of the white-rot/brown-rot paradigm for wood decay fungi.</title>
        <authorList>
            <person name="Riley R."/>
            <person name="Salamov A.A."/>
            <person name="Brown D.W."/>
            <person name="Nagy L.G."/>
            <person name="Floudas D."/>
            <person name="Held B.W."/>
            <person name="Levasseur A."/>
            <person name="Lombard V."/>
            <person name="Morin E."/>
            <person name="Otillar R."/>
            <person name="Lindquist E.A."/>
            <person name="Sun H."/>
            <person name="LaButti K.M."/>
            <person name="Schmutz J."/>
            <person name="Jabbour D."/>
            <person name="Luo H."/>
            <person name="Baker S.E."/>
            <person name="Pisabarro A.G."/>
            <person name="Walton J.D."/>
            <person name="Blanchette R.A."/>
            <person name="Henrissat B."/>
            <person name="Martin F."/>
            <person name="Cullen D."/>
            <person name="Hibbett D.S."/>
            <person name="Grigoriev I.V."/>
        </authorList>
    </citation>
    <scope>NUCLEOTIDE SEQUENCE [LARGE SCALE GENOMIC DNA]</scope>
    <source>
        <strain evidence="3">FD-172 SS1</strain>
    </source>
</reference>
<dbReference type="EMBL" id="KL198057">
    <property type="protein sequence ID" value="KDQ11605.1"/>
    <property type="molecule type" value="Genomic_DNA"/>
</dbReference>
<organism evidence="2 3">
    <name type="scientific">Botryobasidium botryosum (strain FD-172 SS1)</name>
    <dbReference type="NCBI Taxonomy" id="930990"/>
    <lineage>
        <taxon>Eukaryota</taxon>
        <taxon>Fungi</taxon>
        <taxon>Dikarya</taxon>
        <taxon>Basidiomycota</taxon>
        <taxon>Agaricomycotina</taxon>
        <taxon>Agaricomycetes</taxon>
        <taxon>Cantharellales</taxon>
        <taxon>Botryobasidiaceae</taxon>
        <taxon>Botryobasidium</taxon>
    </lineage>
</organism>
<evidence type="ECO:0000256" key="1">
    <source>
        <dbReference type="SAM" id="MobiDB-lite"/>
    </source>
</evidence>
<protein>
    <submittedName>
        <fullName evidence="2">Uncharacterized protein</fullName>
    </submittedName>
</protein>
<dbReference type="HOGENOM" id="CLU_2049324_0_0_1"/>
<feature type="region of interest" description="Disordered" evidence="1">
    <location>
        <begin position="37"/>
        <end position="120"/>
    </location>
</feature>
<accession>A0A067MA77</accession>
<sequence length="120" mass="12974">MLESFTQRFFRNSGYVTVRGEDRSFLSRFRPAPRDVTFTGVGPAETPVRSATVGRRNGRRVARPYSNITFTGVGPAISPTSPTSPTSPSDADPTPSISPHSARPAPTLAPNPRPRLTSFT</sequence>
<dbReference type="AlphaFoldDB" id="A0A067MA77"/>
<keyword evidence="3" id="KW-1185">Reference proteome</keyword>
<evidence type="ECO:0000313" key="3">
    <source>
        <dbReference type="Proteomes" id="UP000027195"/>
    </source>
</evidence>
<evidence type="ECO:0000313" key="2">
    <source>
        <dbReference type="EMBL" id="KDQ11605.1"/>
    </source>
</evidence>
<feature type="compositionally biased region" description="Low complexity" evidence="1">
    <location>
        <begin position="75"/>
        <end position="99"/>
    </location>
</feature>
<name>A0A067MA77_BOTB1</name>
<dbReference type="Proteomes" id="UP000027195">
    <property type="component" value="Unassembled WGS sequence"/>
</dbReference>
<gene>
    <name evidence="2" type="ORF">BOTBODRAFT_35271</name>
</gene>